<evidence type="ECO:0000313" key="1">
    <source>
        <dbReference type="EMBL" id="KAF2834356.1"/>
    </source>
</evidence>
<dbReference type="AlphaFoldDB" id="A0A9P4VIR8"/>
<organism evidence="1 2">
    <name type="scientific">Patellaria atrata CBS 101060</name>
    <dbReference type="NCBI Taxonomy" id="1346257"/>
    <lineage>
        <taxon>Eukaryota</taxon>
        <taxon>Fungi</taxon>
        <taxon>Dikarya</taxon>
        <taxon>Ascomycota</taxon>
        <taxon>Pezizomycotina</taxon>
        <taxon>Dothideomycetes</taxon>
        <taxon>Dothideomycetes incertae sedis</taxon>
        <taxon>Patellariales</taxon>
        <taxon>Patellariaceae</taxon>
        <taxon>Patellaria</taxon>
    </lineage>
</organism>
<proteinExistence type="predicted"/>
<keyword evidence="2" id="KW-1185">Reference proteome</keyword>
<accession>A0A9P4VIR8</accession>
<comment type="caution">
    <text evidence="1">The sequence shown here is derived from an EMBL/GenBank/DDBJ whole genome shotgun (WGS) entry which is preliminary data.</text>
</comment>
<dbReference type="OrthoDB" id="10266325at2759"/>
<reference evidence="1" key="1">
    <citation type="journal article" date="2020" name="Stud. Mycol.">
        <title>101 Dothideomycetes genomes: a test case for predicting lifestyles and emergence of pathogens.</title>
        <authorList>
            <person name="Haridas S."/>
            <person name="Albert R."/>
            <person name="Binder M."/>
            <person name="Bloem J."/>
            <person name="Labutti K."/>
            <person name="Salamov A."/>
            <person name="Andreopoulos B."/>
            <person name="Baker S."/>
            <person name="Barry K."/>
            <person name="Bills G."/>
            <person name="Bluhm B."/>
            <person name="Cannon C."/>
            <person name="Castanera R."/>
            <person name="Culley D."/>
            <person name="Daum C."/>
            <person name="Ezra D."/>
            <person name="Gonzalez J."/>
            <person name="Henrissat B."/>
            <person name="Kuo A."/>
            <person name="Liang C."/>
            <person name="Lipzen A."/>
            <person name="Lutzoni F."/>
            <person name="Magnuson J."/>
            <person name="Mondo S."/>
            <person name="Nolan M."/>
            <person name="Ohm R."/>
            <person name="Pangilinan J."/>
            <person name="Park H.-J."/>
            <person name="Ramirez L."/>
            <person name="Alfaro M."/>
            <person name="Sun H."/>
            <person name="Tritt A."/>
            <person name="Yoshinaga Y."/>
            <person name="Zwiers L.-H."/>
            <person name="Turgeon B."/>
            <person name="Goodwin S."/>
            <person name="Spatafora J."/>
            <person name="Crous P."/>
            <person name="Grigoriev I."/>
        </authorList>
    </citation>
    <scope>NUCLEOTIDE SEQUENCE</scope>
    <source>
        <strain evidence="1">CBS 101060</strain>
    </source>
</reference>
<gene>
    <name evidence="1" type="ORF">M501DRAFT_1001230</name>
</gene>
<name>A0A9P4VIR8_9PEZI</name>
<dbReference type="Proteomes" id="UP000799429">
    <property type="component" value="Unassembled WGS sequence"/>
</dbReference>
<protein>
    <submittedName>
        <fullName evidence="1">Uncharacterized protein</fullName>
    </submittedName>
</protein>
<dbReference type="EMBL" id="MU006120">
    <property type="protein sequence ID" value="KAF2834356.1"/>
    <property type="molecule type" value="Genomic_DNA"/>
</dbReference>
<sequence length="51" mass="6234">MPFTKSYRIVPQELFRLNNRHYARLRPWDSCRKPRMYDIHLTESGIALREA</sequence>
<evidence type="ECO:0000313" key="2">
    <source>
        <dbReference type="Proteomes" id="UP000799429"/>
    </source>
</evidence>